<dbReference type="SUPFAM" id="SSF144091">
    <property type="entry name" value="Rhomboid-like"/>
    <property type="match status" value="1"/>
</dbReference>
<dbReference type="GO" id="GO:0006869">
    <property type="term" value="P:lipid transport"/>
    <property type="evidence" value="ECO:0007669"/>
    <property type="project" value="InterPro"/>
</dbReference>
<proteinExistence type="inferred from homology"/>
<name>A0A9Q1MCJ6_9SOLA</name>
<protein>
    <recommendedName>
        <fullName evidence="12">RHOMBOID-like protein</fullName>
        <ecNumber evidence="12">3.4.21.105</ecNumber>
    </recommendedName>
</protein>
<evidence type="ECO:0000313" key="15">
    <source>
        <dbReference type="EMBL" id="KAJ8554471.1"/>
    </source>
</evidence>
<evidence type="ECO:0000256" key="1">
    <source>
        <dbReference type="ARBA" id="ARBA00000156"/>
    </source>
</evidence>
<keyword evidence="10" id="KW-0446">Lipid-binding</keyword>
<dbReference type="AlphaFoldDB" id="A0A9Q1MCJ6"/>
<dbReference type="Pfam" id="PF01694">
    <property type="entry name" value="Rhomboid"/>
    <property type="match status" value="1"/>
</dbReference>
<comment type="subcellular location">
    <subcellularLocation>
        <location evidence="2 12">Membrane</location>
        <topology evidence="2 12">Multi-pass membrane protein</topology>
    </subcellularLocation>
</comment>
<comment type="caution">
    <text evidence="15">The sequence shown here is derived from an EMBL/GenBank/DDBJ whole genome shotgun (WGS) entry which is preliminary data.</text>
</comment>
<accession>A0A9Q1MCJ6</accession>
<evidence type="ECO:0000256" key="10">
    <source>
        <dbReference type="ARBA" id="ARBA00023121"/>
    </source>
</evidence>
<evidence type="ECO:0000256" key="11">
    <source>
        <dbReference type="ARBA" id="ARBA00023136"/>
    </source>
</evidence>
<feature type="domain" description="Peptidase S54 rhomboid" evidence="14">
    <location>
        <begin position="101"/>
        <end position="238"/>
    </location>
</feature>
<dbReference type="InterPro" id="IPR035952">
    <property type="entry name" value="Rhomboid-like_sf"/>
</dbReference>
<dbReference type="GO" id="GO:0008289">
    <property type="term" value="F:lipid binding"/>
    <property type="evidence" value="ECO:0007669"/>
    <property type="project" value="UniProtKB-KW"/>
</dbReference>
<feature type="transmembrane region" description="Helical" evidence="12">
    <location>
        <begin position="28"/>
        <end position="50"/>
    </location>
</feature>
<feature type="transmembrane region" description="Helical" evidence="12">
    <location>
        <begin position="167"/>
        <end position="188"/>
    </location>
</feature>
<dbReference type="InterPro" id="IPR022764">
    <property type="entry name" value="Peptidase_S54_rhomboid_dom"/>
</dbReference>
<dbReference type="InterPro" id="IPR002610">
    <property type="entry name" value="Peptidase_S54_rhomboid-like"/>
</dbReference>
<evidence type="ECO:0000256" key="5">
    <source>
        <dbReference type="ARBA" id="ARBA00022448"/>
    </source>
</evidence>
<keyword evidence="6 12" id="KW-0812">Transmembrane</keyword>
<dbReference type="InterPro" id="IPR000528">
    <property type="entry name" value="Plant_nsLTP"/>
</dbReference>
<evidence type="ECO:0000256" key="3">
    <source>
        <dbReference type="ARBA" id="ARBA00009045"/>
    </source>
</evidence>
<evidence type="ECO:0000256" key="2">
    <source>
        <dbReference type="ARBA" id="ARBA00004141"/>
    </source>
</evidence>
<dbReference type="Pfam" id="PF00234">
    <property type="entry name" value="Tryp_alpha_amyl"/>
    <property type="match status" value="1"/>
</dbReference>
<reference evidence="16" key="1">
    <citation type="journal article" date="2023" name="Proc. Natl. Acad. Sci. U.S.A.">
        <title>Genomic and structural basis for evolution of tropane alkaloid biosynthesis.</title>
        <authorList>
            <person name="Wanga Y.-J."/>
            <person name="Taina T."/>
            <person name="Yua J.-Y."/>
            <person name="Lia J."/>
            <person name="Xua B."/>
            <person name="Chenc J."/>
            <person name="D'Auriad J.C."/>
            <person name="Huanga J.-P."/>
            <person name="Huanga S.-X."/>
        </authorList>
    </citation>
    <scope>NUCLEOTIDE SEQUENCE [LARGE SCALE GENOMIC DNA]</scope>
    <source>
        <strain evidence="16">cv. KIB-2019</strain>
    </source>
</reference>
<feature type="transmembrane region" description="Helical" evidence="12">
    <location>
        <begin position="143"/>
        <end position="161"/>
    </location>
</feature>
<evidence type="ECO:0000313" key="16">
    <source>
        <dbReference type="Proteomes" id="UP001152561"/>
    </source>
</evidence>
<feature type="transmembrane region" description="Helical" evidence="12">
    <location>
        <begin position="195"/>
        <end position="214"/>
    </location>
</feature>
<comment type="similarity">
    <text evidence="4">Belongs to the plant LTP family.</text>
</comment>
<feature type="transmembrane region" description="Helical" evidence="12">
    <location>
        <begin position="220"/>
        <end position="238"/>
    </location>
</feature>
<comment type="catalytic activity">
    <reaction evidence="1 12">
        <text>Cleaves type-1 transmembrane domains using a catalytic dyad composed of serine and histidine that are contributed by different transmembrane domains.</text>
        <dbReference type="EC" id="3.4.21.105"/>
    </reaction>
</comment>
<dbReference type="Gene3D" id="1.20.1540.10">
    <property type="entry name" value="Rhomboid-like"/>
    <property type="match status" value="1"/>
</dbReference>
<feature type="transmembrane region" description="Helical" evidence="12">
    <location>
        <begin position="265"/>
        <end position="287"/>
    </location>
</feature>
<dbReference type="PRINTS" id="PR00382">
    <property type="entry name" value="LIPIDTRNSFER"/>
</dbReference>
<dbReference type="GO" id="GO:0016020">
    <property type="term" value="C:membrane"/>
    <property type="evidence" value="ECO:0007669"/>
    <property type="project" value="UniProtKB-SubCell"/>
</dbReference>
<evidence type="ECO:0000256" key="12">
    <source>
        <dbReference type="RuleBase" id="RU362115"/>
    </source>
</evidence>
<evidence type="ECO:0000259" key="14">
    <source>
        <dbReference type="Pfam" id="PF01694"/>
    </source>
</evidence>
<evidence type="ECO:0000256" key="7">
    <source>
        <dbReference type="ARBA" id="ARBA00022801"/>
    </source>
</evidence>
<dbReference type="InterPro" id="IPR016140">
    <property type="entry name" value="Bifunc_inhib/LTP/seed_store"/>
</dbReference>
<keyword evidence="11 12" id="KW-0472">Membrane</keyword>
<dbReference type="Gene3D" id="1.10.110.10">
    <property type="entry name" value="Plant lipid-transfer and hydrophobic proteins"/>
    <property type="match status" value="1"/>
</dbReference>
<keyword evidence="12" id="KW-0645">Protease</keyword>
<keyword evidence="5" id="KW-0813">Transport</keyword>
<feature type="transmembrane region" description="Helical" evidence="12">
    <location>
        <begin position="110"/>
        <end position="131"/>
    </location>
</feature>
<gene>
    <name evidence="15" type="ORF">K7X08_025149</name>
</gene>
<dbReference type="PANTHER" id="PTHR22936">
    <property type="entry name" value="RHOMBOID-RELATED"/>
    <property type="match status" value="1"/>
</dbReference>
<dbReference type="Proteomes" id="UP001152561">
    <property type="component" value="Unassembled WGS sequence"/>
</dbReference>
<dbReference type="CDD" id="cd01960">
    <property type="entry name" value="nsLTP1"/>
    <property type="match status" value="1"/>
</dbReference>
<dbReference type="PANTHER" id="PTHR22936:SF86">
    <property type="entry name" value="RHOMBOID-LIKE PROTEIN 3"/>
    <property type="match status" value="1"/>
</dbReference>
<comment type="similarity">
    <text evidence="3 12">Belongs to the peptidase S54 family.</text>
</comment>
<dbReference type="GO" id="GO:0004252">
    <property type="term" value="F:serine-type endopeptidase activity"/>
    <property type="evidence" value="ECO:0007669"/>
    <property type="project" value="InterPro"/>
</dbReference>
<feature type="domain" description="Bifunctional inhibitor/plant lipid transfer protein/seed storage helical" evidence="13">
    <location>
        <begin position="350"/>
        <end position="438"/>
    </location>
</feature>
<keyword evidence="9 12" id="KW-1133">Transmembrane helix</keyword>
<keyword evidence="7 12" id="KW-0378">Hydrolase</keyword>
<dbReference type="EMBL" id="JAJAGQ010000009">
    <property type="protein sequence ID" value="KAJ8554471.1"/>
    <property type="molecule type" value="Genomic_DNA"/>
</dbReference>
<evidence type="ECO:0000259" key="13">
    <source>
        <dbReference type="Pfam" id="PF00234"/>
    </source>
</evidence>
<evidence type="ECO:0000256" key="9">
    <source>
        <dbReference type="ARBA" id="ARBA00022989"/>
    </source>
</evidence>
<dbReference type="GO" id="GO:0006508">
    <property type="term" value="P:proteolysis"/>
    <property type="evidence" value="ECO:0007669"/>
    <property type="project" value="UniProtKB-KW"/>
</dbReference>
<dbReference type="FunFam" id="1.20.1540.10:FF:000019">
    <property type="entry name" value="RHOMBOID-like protein"/>
    <property type="match status" value="1"/>
</dbReference>
<keyword evidence="16" id="KW-1185">Reference proteome</keyword>
<dbReference type="OrthoDB" id="418595at2759"/>
<organism evidence="15 16">
    <name type="scientific">Anisodus acutangulus</name>
    <dbReference type="NCBI Taxonomy" id="402998"/>
    <lineage>
        <taxon>Eukaryota</taxon>
        <taxon>Viridiplantae</taxon>
        <taxon>Streptophyta</taxon>
        <taxon>Embryophyta</taxon>
        <taxon>Tracheophyta</taxon>
        <taxon>Spermatophyta</taxon>
        <taxon>Magnoliopsida</taxon>
        <taxon>eudicotyledons</taxon>
        <taxon>Gunneridae</taxon>
        <taxon>Pentapetalae</taxon>
        <taxon>asterids</taxon>
        <taxon>lamiids</taxon>
        <taxon>Solanales</taxon>
        <taxon>Solanaceae</taxon>
        <taxon>Solanoideae</taxon>
        <taxon>Hyoscyameae</taxon>
        <taxon>Anisodus</taxon>
    </lineage>
</organism>
<dbReference type="GO" id="GO:0005794">
    <property type="term" value="C:Golgi apparatus"/>
    <property type="evidence" value="ECO:0007669"/>
    <property type="project" value="UniProtKB-ARBA"/>
</dbReference>
<dbReference type="SUPFAM" id="SSF47699">
    <property type="entry name" value="Bifunctional inhibitor/lipid-transfer protein/seed storage 2S albumin"/>
    <property type="match status" value="1"/>
</dbReference>
<keyword evidence="8 12" id="KW-0720">Serine protease</keyword>
<dbReference type="EC" id="3.4.21.105" evidence="12"/>
<comment type="function">
    <text evidence="12">Serine protease involved in intramembrane proteolysis.</text>
</comment>
<evidence type="ECO:0000256" key="6">
    <source>
        <dbReference type="ARBA" id="ARBA00022692"/>
    </source>
</evidence>
<evidence type="ECO:0000256" key="8">
    <source>
        <dbReference type="ARBA" id="ARBA00022825"/>
    </source>
</evidence>
<dbReference type="InterPro" id="IPR036312">
    <property type="entry name" value="Bifun_inhib/LTP/seed_sf"/>
</dbReference>
<sequence>MRGGDIESRGEKNTGSNYAAVEDRDTPWISWLIPLFVVANVAMFIFVMYFNNCSKHDSGCVARFLGRFSFQPLRENPLFGPSSSTLERLGGLEWNKVVHQHQGWRLITCIWLHAGIIHLIVNMLSLVIIGIRLEQQCGFVRIGIIYLFSGVGGSILSSLFIQRSISVGASGALFGLLGAMLSELITNWSIYTNKVCALLTLLVIVAINLAVGILPHVDNFTHIGGFLTGFLLGFVLLPRPQLGWMERRNRPAGVRVNSKYKAYQYVLGLLSLILLITGFTVGLVMLFRGVNGYDHCHWCHYLSCVPTSRWNRRDFIISVAKISEDEICILDGDGFGVALIIHEAGADEECSTVTALVSACSSFVNYGTPDPIPGEPCCVALMSLSNVASSTGIETRQAVCRCMMDLITTYNPDATAIATLPGFCGVSLGFTIDPNTDCE</sequence>
<evidence type="ECO:0000256" key="4">
    <source>
        <dbReference type="ARBA" id="ARBA00009748"/>
    </source>
</evidence>